<feature type="chain" id="PRO_5032691134" evidence="1">
    <location>
        <begin position="24"/>
        <end position="158"/>
    </location>
</feature>
<comment type="caution">
    <text evidence="2">The sequence shown here is derived from an EMBL/GenBank/DDBJ whole genome shotgun (WGS) entry which is preliminary data.</text>
</comment>
<dbReference type="Proteomes" id="UP000565723">
    <property type="component" value="Unassembled WGS sequence"/>
</dbReference>
<feature type="signal peptide" evidence="1">
    <location>
        <begin position="1"/>
        <end position="23"/>
    </location>
</feature>
<evidence type="ECO:0000313" key="3">
    <source>
        <dbReference type="Proteomes" id="UP000565723"/>
    </source>
</evidence>
<dbReference type="AlphaFoldDB" id="A0A850LF85"/>
<name>A0A850LF85_9RHOB</name>
<gene>
    <name evidence="2" type="ORF">HW564_05865</name>
</gene>
<sequence>MRQYLKSAFAAATAALIAQVAAAETKYQPWQQDGVAKRPYIFTQQHNVGKETDDEAGGQLIRLGYPLQVQLPGNPALWTFQPDASLNVEYLGRTMVYSPNRIEGTESIQVFDLALTPDAASGTQGYFTFTTEELPPSLDKVVPGGIYVVHFEVIEPSK</sequence>
<keyword evidence="1" id="KW-0732">Signal</keyword>
<evidence type="ECO:0000256" key="1">
    <source>
        <dbReference type="SAM" id="SignalP"/>
    </source>
</evidence>
<proteinExistence type="predicted"/>
<dbReference type="RefSeq" id="WP_011049352.1">
    <property type="nucleotide sequence ID" value="NZ_CP076685.1"/>
</dbReference>
<organism evidence="2 3">
    <name type="scientific">Ruegeria pomeroyi</name>
    <dbReference type="NCBI Taxonomy" id="89184"/>
    <lineage>
        <taxon>Bacteria</taxon>
        <taxon>Pseudomonadati</taxon>
        <taxon>Pseudomonadota</taxon>
        <taxon>Alphaproteobacteria</taxon>
        <taxon>Rhodobacterales</taxon>
        <taxon>Roseobacteraceae</taxon>
        <taxon>Ruegeria</taxon>
    </lineage>
</organism>
<accession>A0A850LF85</accession>
<protein>
    <submittedName>
        <fullName evidence="2">Uncharacterized protein</fullName>
    </submittedName>
</protein>
<reference evidence="2 3" key="1">
    <citation type="journal article" date="2020" name="Proc. Natl. Acad. Sci. U.S.A.">
        <title>Ecological drivers of bacterial community assembly in synthetic phycospheres.</title>
        <authorList>
            <person name="Fu H."/>
            <person name="Uchimiya M."/>
            <person name="Gore J."/>
            <person name="Moran M.A."/>
        </authorList>
    </citation>
    <scope>NUCLEOTIDE SEQUENCE [LARGE SCALE GENOMIC DNA]</scope>
    <source>
        <strain evidence="2">HF-Din03</strain>
    </source>
</reference>
<evidence type="ECO:0000313" key="2">
    <source>
        <dbReference type="EMBL" id="NVK96440.1"/>
    </source>
</evidence>
<dbReference type="EMBL" id="JABXIY010000013">
    <property type="protein sequence ID" value="NVK96440.1"/>
    <property type="molecule type" value="Genomic_DNA"/>
</dbReference>